<accession>A0A290WWT2</accession>
<protein>
    <submittedName>
        <fullName evidence="1">DUF1579 domain-containing protein</fullName>
    </submittedName>
</protein>
<proteinExistence type="predicted"/>
<reference evidence="1 2" key="1">
    <citation type="submission" date="2017-09" db="EMBL/GenBank/DDBJ databases">
        <title>Complete genome sequence of Janthinobacterium svalbardensis PAMC 27463.</title>
        <authorList>
            <person name="Cho Y.-J."/>
            <person name="Cho A."/>
            <person name="Kim O.-S."/>
            <person name="Lee J.-I."/>
        </authorList>
    </citation>
    <scope>NUCLEOTIDE SEQUENCE [LARGE SCALE GENOMIC DNA]</scope>
    <source>
        <strain evidence="1 2">PAMC 27463</strain>
    </source>
</reference>
<gene>
    <name evidence="1" type="ORF">CNX70_14075</name>
</gene>
<name>A0A290WWT2_9BURK</name>
<dbReference type="KEGG" id="jsv:CNX70_14075"/>
<dbReference type="EMBL" id="CP023422">
    <property type="protein sequence ID" value="ATD61158.1"/>
    <property type="molecule type" value="Genomic_DNA"/>
</dbReference>
<dbReference type="Proteomes" id="UP000218437">
    <property type="component" value="Chromosome"/>
</dbReference>
<dbReference type="AlphaFoldDB" id="A0A290WWT2"/>
<evidence type="ECO:0000313" key="2">
    <source>
        <dbReference type="Proteomes" id="UP000218437"/>
    </source>
</evidence>
<dbReference type="RefSeq" id="WP_096235182.1">
    <property type="nucleotide sequence ID" value="NZ_CP023422.1"/>
</dbReference>
<sequence>MHLPAEKNAPRDFDFIIGDWLVKHRRLNSRFTHCKEWTEFDGLSSTVKTLGGFGNLEDNVLYFPEGSFRALALRSFCITSETWSIWWLDARKPTTLDVPVVGKFSNHIGVFFADDILDGQAIKVRFTWTATPGENPRWEQAFSKDQGRIWETNWTMDFVRVGQEMAPISLQS</sequence>
<keyword evidence="2" id="KW-1185">Reference proteome</keyword>
<organism evidence="1 2">
    <name type="scientific">Janthinobacterium svalbardensis</name>
    <dbReference type="NCBI Taxonomy" id="368607"/>
    <lineage>
        <taxon>Bacteria</taxon>
        <taxon>Pseudomonadati</taxon>
        <taxon>Pseudomonadota</taxon>
        <taxon>Betaproteobacteria</taxon>
        <taxon>Burkholderiales</taxon>
        <taxon>Oxalobacteraceae</taxon>
        <taxon>Janthinobacterium</taxon>
    </lineage>
</organism>
<evidence type="ECO:0000313" key="1">
    <source>
        <dbReference type="EMBL" id="ATD61158.1"/>
    </source>
</evidence>